<feature type="domain" description="BPL/LPL catalytic" evidence="11">
    <location>
        <begin position="64"/>
        <end position="273"/>
    </location>
</feature>
<evidence type="ECO:0000256" key="5">
    <source>
        <dbReference type="HAMAP-Rule" id="MF_00013"/>
    </source>
</evidence>
<gene>
    <name evidence="5" type="primary">lipB</name>
    <name evidence="12" type="ORF">J421_2661</name>
</gene>
<feature type="binding site" evidence="5 8">
    <location>
        <begin position="216"/>
        <end position="218"/>
    </location>
    <ligand>
        <name>substrate</name>
    </ligand>
</feature>
<dbReference type="UniPathway" id="UPA00538">
    <property type="reaction ID" value="UER00592"/>
</dbReference>
<dbReference type="EMBL" id="CP007128">
    <property type="protein sequence ID" value="AHG90198.1"/>
    <property type="molecule type" value="Genomic_DNA"/>
</dbReference>
<dbReference type="InParanoid" id="W0RLA8"/>
<dbReference type="HAMAP" id="MF_00013">
    <property type="entry name" value="LipB"/>
    <property type="match status" value="1"/>
</dbReference>
<dbReference type="GO" id="GO:0005737">
    <property type="term" value="C:cytoplasm"/>
    <property type="evidence" value="ECO:0007669"/>
    <property type="project" value="UniProtKB-SubCell"/>
</dbReference>
<comment type="miscellaneous">
    <text evidence="5">In the reaction, the free carboxyl group of octanoic acid is attached via an amide linkage to the epsilon-amino group of a specific lysine residue of lipoyl domains of lipoate-dependent enzymes.</text>
</comment>
<evidence type="ECO:0000256" key="4">
    <source>
        <dbReference type="ARBA" id="ARBA00024732"/>
    </source>
</evidence>
<dbReference type="GO" id="GO:0033819">
    <property type="term" value="F:lipoyl(octanoyl) transferase activity"/>
    <property type="evidence" value="ECO:0007669"/>
    <property type="project" value="UniProtKB-EC"/>
</dbReference>
<feature type="region of interest" description="Disordered" evidence="10">
    <location>
        <begin position="172"/>
        <end position="194"/>
    </location>
</feature>
<dbReference type="InterPro" id="IPR000544">
    <property type="entry name" value="Octanoyltransferase"/>
</dbReference>
<evidence type="ECO:0000313" key="13">
    <source>
        <dbReference type="Proteomes" id="UP000019151"/>
    </source>
</evidence>
<dbReference type="OrthoDB" id="9787061at2"/>
<feature type="active site" description="Acyl-thioester intermediate" evidence="5 7">
    <location>
        <position position="234"/>
    </location>
</feature>
<dbReference type="HOGENOM" id="CLU_035168_1_0_0"/>
<dbReference type="NCBIfam" id="NF010925">
    <property type="entry name" value="PRK14345.1"/>
    <property type="match status" value="1"/>
</dbReference>
<dbReference type="SUPFAM" id="SSF55681">
    <property type="entry name" value="Class II aaRS and biotin synthetases"/>
    <property type="match status" value="1"/>
</dbReference>
<keyword evidence="13" id="KW-1185">Reference proteome</keyword>
<evidence type="ECO:0000256" key="2">
    <source>
        <dbReference type="ARBA" id="ARBA00022679"/>
    </source>
</evidence>
<keyword evidence="5" id="KW-0963">Cytoplasm</keyword>
<comment type="catalytic activity">
    <reaction evidence="5 6">
        <text>octanoyl-[ACP] + L-lysyl-[protein] = N(6)-octanoyl-L-lysyl-[protein] + holo-[ACP] + H(+)</text>
        <dbReference type="Rhea" id="RHEA:17665"/>
        <dbReference type="Rhea" id="RHEA-COMP:9636"/>
        <dbReference type="Rhea" id="RHEA-COMP:9685"/>
        <dbReference type="Rhea" id="RHEA-COMP:9752"/>
        <dbReference type="Rhea" id="RHEA-COMP:9928"/>
        <dbReference type="ChEBI" id="CHEBI:15378"/>
        <dbReference type="ChEBI" id="CHEBI:29969"/>
        <dbReference type="ChEBI" id="CHEBI:64479"/>
        <dbReference type="ChEBI" id="CHEBI:78463"/>
        <dbReference type="ChEBI" id="CHEBI:78809"/>
        <dbReference type="EC" id="2.3.1.181"/>
    </reaction>
</comment>
<dbReference type="KEGG" id="gba:J421_2661"/>
<dbReference type="RefSeq" id="WP_104022597.1">
    <property type="nucleotide sequence ID" value="NZ_CP007128.1"/>
</dbReference>
<comment type="subcellular location">
    <subcellularLocation>
        <location evidence="5">Cytoplasm</location>
    </subcellularLocation>
</comment>
<evidence type="ECO:0000256" key="8">
    <source>
        <dbReference type="PIRSR" id="PIRSR016262-2"/>
    </source>
</evidence>
<dbReference type="GO" id="GO:0009249">
    <property type="term" value="P:protein lipoylation"/>
    <property type="evidence" value="ECO:0007669"/>
    <property type="project" value="InterPro"/>
</dbReference>
<comment type="function">
    <text evidence="4 5 6">Catalyzes the transfer of endogenously produced octanoic acid from octanoyl-acyl-carrier-protein onto the lipoyl domains of lipoate-dependent enzymes. Lipoyl-ACP can also act as a substrate although octanoyl-ACP is likely to be the physiological substrate.</text>
</comment>
<evidence type="ECO:0000256" key="6">
    <source>
        <dbReference type="PIRNR" id="PIRNR016262"/>
    </source>
</evidence>
<dbReference type="InterPro" id="IPR020605">
    <property type="entry name" value="Octanoyltransferase_CS"/>
</dbReference>
<dbReference type="STRING" id="861299.J421_2661"/>
<dbReference type="PIRSF" id="PIRSF016262">
    <property type="entry name" value="LPLase"/>
    <property type="match status" value="1"/>
</dbReference>
<accession>W0RLA8</accession>
<dbReference type="PANTHER" id="PTHR10993">
    <property type="entry name" value="OCTANOYLTRANSFERASE"/>
    <property type="match status" value="1"/>
</dbReference>
<reference evidence="12 13" key="1">
    <citation type="journal article" date="2014" name="Genome Announc.">
        <title>Genome Sequence and Methylome of Soil Bacterium Gemmatirosa kalamazoonensis KBS708T, a Member of the Rarely Cultivated Gemmatimonadetes Phylum.</title>
        <authorList>
            <person name="Debruyn J.M."/>
            <person name="Radosevich M."/>
            <person name="Wommack K.E."/>
            <person name="Polson S.W."/>
            <person name="Hauser L.J."/>
            <person name="Fawaz M.N."/>
            <person name="Korlach J."/>
            <person name="Tsai Y.C."/>
        </authorList>
    </citation>
    <scope>NUCLEOTIDE SEQUENCE [LARGE SCALE GENOMIC DNA]</scope>
    <source>
        <strain evidence="12 13">KBS708</strain>
    </source>
</reference>
<dbReference type="Gene3D" id="3.30.930.10">
    <property type="entry name" value="Bira Bifunctional Protein, Domain 2"/>
    <property type="match status" value="1"/>
</dbReference>
<dbReference type="Proteomes" id="UP000019151">
    <property type="component" value="Chromosome"/>
</dbReference>
<dbReference type="PATRIC" id="fig|861299.3.peg.2709"/>
<keyword evidence="2 5" id="KW-0808">Transferase</keyword>
<name>W0RLA8_9BACT</name>
<feature type="binding site" evidence="5 8">
    <location>
        <begin position="203"/>
        <end position="205"/>
    </location>
    <ligand>
        <name>substrate</name>
    </ligand>
</feature>
<keyword evidence="3 5" id="KW-0012">Acyltransferase</keyword>
<evidence type="ECO:0000313" key="12">
    <source>
        <dbReference type="EMBL" id="AHG90198.1"/>
    </source>
</evidence>
<evidence type="ECO:0000256" key="3">
    <source>
        <dbReference type="ARBA" id="ARBA00023315"/>
    </source>
</evidence>
<dbReference type="CDD" id="cd16444">
    <property type="entry name" value="LipB"/>
    <property type="match status" value="1"/>
</dbReference>
<dbReference type="Pfam" id="PF21948">
    <property type="entry name" value="LplA-B_cat"/>
    <property type="match status" value="1"/>
</dbReference>
<evidence type="ECO:0000259" key="11">
    <source>
        <dbReference type="PROSITE" id="PS51733"/>
    </source>
</evidence>
<comment type="similarity">
    <text evidence="5 6">Belongs to the LipB family.</text>
</comment>
<evidence type="ECO:0000256" key="9">
    <source>
        <dbReference type="PIRSR" id="PIRSR016262-3"/>
    </source>
</evidence>
<dbReference type="EC" id="2.3.1.181" evidence="5 6"/>
<dbReference type="eggNOG" id="COG0321">
    <property type="taxonomic scope" value="Bacteria"/>
</dbReference>
<protein>
    <recommendedName>
        <fullName evidence="5 6">Octanoyltransferase</fullName>
        <ecNumber evidence="5 6">2.3.1.181</ecNumber>
    </recommendedName>
    <alternativeName>
        <fullName evidence="5">Lipoate-protein ligase B</fullName>
    </alternativeName>
    <alternativeName>
        <fullName evidence="5">Lipoyl/octanoyl transferase</fullName>
    </alternativeName>
    <alternativeName>
        <fullName evidence="5">Octanoyl-[acyl-carrier-protein]-protein N-octanoyltransferase</fullName>
    </alternativeName>
</protein>
<proteinExistence type="inferred from homology"/>
<dbReference type="PANTHER" id="PTHR10993:SF7">
    <property type="entry name" value="LIPOYLTRANSFERASE 2, MITOCHONDRIAL-RELATED"/>
    <property type="match status" value="1"/>
</dbReference>
<dbReference type="InterPro" id="IPR045864">
    <property type="entry name" value="aa-tRNA-synth_II/BPL/LPL"/>
</dbReference>
<evidence type="ECO:0000256" key="1">
    <source>
        <dbReference type="ARBA" id="ARBA00004821"/>
    </source>
</evidence>
<evidence type="ECO:0000256" key="10">
    <source>
        <dbReference type="SAM" id="MobiDB-lite"/>
    </source>
</evidence>
<organism evidence="12 13">
    <name type="scientific">Gemmatirosa kalamazoonensis</name>
    <dbReference type="NCBI Taxonomy" id="861299"/>
    <lineage>
        <taxon>Bacteria</taxon>
        <taxon>Pseudomonadati</taxon>
        <taxon>Gemmatimonadota</taxon>
        <taxon>Gemmatimonadia</taxon>
        <taxon>Gemmatimonadales</taxon>
        <taxon>Gemmatimonadaceae</taxon>
        <taxon>Gemmatirosa</taxon>
    </lineage>
</organism>
<dbReference type="PROSITE" id="PS51733">
    <property type="entry name" value="BPL_LPL_CATALYTIC"/>
    <property type="match status" value="1"/>
</dbReference>
<dbReference type="InterPro" id="IPR004143">
    <property type="entry name" value="BPL_LPL_catalytic"/>
</dbReference>
<dbReference type="AlphaFoldDB" id="W0RLA8"/>
<dbReference type="NCBIfam" id="TIGR00214">
    <property type="entry name" value="lipB"/>
    <property type="match status" value="1"/>
</dbReference>
<feature type="compositionally biased region" description="Polar residues" evidence="10">
    <location>
        <begin position="1"/>
        <end position="10"/>
    </location>
</feature>
<feature type="binding site" evidence="5 8">
    <location>
        <begin position="109"/>
        <end position="116"/>
    </location>
    <ligand>
        <name>substrate</name>
    </ligand>
</feature>
<feature type="region of interest" description="Disordered" evidence="10">
    <location>
        <begin position="1"/>
        <end position="25"/>
    </location>
</feature>
<sequence>MPEATPSTLSAPRATLAPADAEASVERGAESVERKLLVVDLGRMGYGEALELQRAAARARIAGSLDEDVLLLVEHPAVVTLGRSTKATSLPLSADAIRARGVEVHEVERGGDVTFHGPGQLVGYPIVDLKRHKKDLHWYLRQVEQALIDALATFGIAGGRVEKYTGVWVGSRDSGLRTRDSSSATESRVPSAESRTPARKIASIGVHARDWVTWHGFALNVTTSLSYFDLIVPCGIHGVEMTSVARELGRDVSLAEVGEAASRAFASLFALEPEPMGVDALAASLGTAAAR</sequence>
<feature type="site" description="Lowers pKa of active site Cys" evidence="5 9">
    <location>
        <position position="200"/>
    </location>
</feature>
<dbReference type="PROSITE" id="PS01313">
    <property type="entry name" value="LIPB"/>
    <property type="match status" value="1"/>
</dbReference>
<comment type="pathway">
    <text evidence="1 5 6">Protein modification; protein lipoylation via endogenous pathway; protein N(6)-(lipoyl)lysine from octanoyl-[acyl-carrier-protein]: step 1/2.</text>
</comment>
<evidence type="ECO:0000256" key="7">
    <source>
        <dbReference type="PIRSR" id="PIRSR016262-1"/>
    </source>
</evidence>